<feature type="transmembrane region" description="Helical" evidence="5">
    <location>
        <begin position="104"/>
        <end position="124"/>
    </location>
</feature>
<organism evidence="6 7">
    <name type="scientific">Wenzhouxiangella limi</name>
    <dbReference type="NCBI Taxonomy" id="2707351"/>
    <lineage>
        <taxon>Bacteria</taxon>
        <taxon>Pseudomonadati</taxon>
        <taxon>Pseudomonadota</taxon>
        <taxon>Gammaproteobacteria</taxon>
        <taxon>Chromatiales</taxon>
        <taxon>Wenzhouxiangellaceae</taxon>
        <taxon>Wenzhouxiangella</taxon>
    </lineage>
</organism>
<keyword evidence="7" id="KW-1185">Reference proteome</keyword>
<proteinExistence type="predicted"/>
<evidence type="ECO:0000256" key="4">
    <source>
        <dbReference type="ARBA" id="ARBA00023136"/>
    </source>
</evidence>
<keyword evidence="3 5" id="KW-1133">Transmembrane helix</keyword>
<keyword evidence="2 5" id="KW-0812">Transmembrane</keyword>
<name>A0A845UZ40_9GAMM</name>
<evidence type="ECO:0000256" key="3">
    <source>
        <dbReference type="ARBA" id="ARBA00022989"/>
    </source>
</evidence>
<evidence type="ECO:0008006" key="8">
    <source>
        <dbReference type="Google" id="ProtNLM"/>
    </source>
</evidence>
<evidence type="ECO:0000256" key="2">
    <source>
        <dbReference type="ARBA" id="ARBA00022692"/>
    </source>
</evidence>
<dbReference type="EMBL" id="JAAGSC010000023">
    <property type="protein sequence ID" value="NDY94336.1"/>
    <property type="molecule type" value="Genomic_DNA"/>
</dbReference>
<feature type="transmembrane region" description="Helical" evidence="5">
    <location>
        <begin position="160"/>
        <end position="181"/>
    </location>
</feature>
<dbReference type="AlphaFoldDB" id="A0A845UZ40"/>
<keyword evidence="4 5" id="KW-0472">Membrane</keyword>
<feature type="transmembrane region" description="Helical" evidence="5">
    <location>
        <begin position="6"/>
        <end position="23"/>
    </location>
</feature>
<dbReference type="PANTHER" id="PTHR35529">
    <property type="entry name" value="MANGANESE EFFLUX PUMP MNTP-RELATED"/>
    <property type="match status" value="1"/>
</dbReference>
<comment type="caution">
    <text evidence="6">The sequence shown here is derived from an EMBL/GenBank/DDBJ whole genome shotgun (WGS) entry which is preliminary data.</text>
</comment>
<keyword evidence="1" id="KW-1003">Cell membrane</keyword>
<feature type="transmembrane region" description="Helical" evidence="5">
    <location>
        <begin position="67"/>
        <end position="84"/>
    </location>
</feature>
<dbReference type="Pfam" id="PF02659">
    <property type="entry name" value="Mntp"/>
    <property type="match status" value="1"/>
</dbReference>
<evidence type="ECO:0000256" key="1">
    <source>
        <dbReference type="ARBA" id="ARBA00022475"/>
    </source>
</evidence>
<feature type="transmembrane region" description="Helical" evidence="5">
    <location>
        <begin position="130"/>
        <end position="148"/>
    </location>
</feature>
<evidence type="ECO:0000256" key="5">
    <source>
        <dbReference type="SAM" id="Phobius"/>
    </source>
</evidence>
<dbReference type="RefSeq" id="WP_164209252.1">
    <property type="nucleotide sequence ID" value="NZ_JAAGSC010000023.1"/>
</dbReference>
<dbReference type="InterPro" id="IPR003810">
    <property type="entry name" value="Mntp/YtaF"/>
</dbReference>
<dbReference type="Proteomes" id="UP000484885">
    <property type="component" value="Unassembled WGS sequence"/>
</dbReference>
<evidence type="ECO:0000313" key="7">
    <source>
        <dbReference type="Proteomes" id="UP000484885"/>
    </source>
</evidence>
<gene>
    <name evidence="6" type="ORF">G3I74_01140</name>
</gene>
<sequence>MLLQFLIVGLVVATNNMVVALALGVMRQKKYRPRILVVFGAFEFFVPLIGVWLGSNVARMITEQTEWLGAVLLLGLGVFTLFSARVSRRDRKKLASAVTTWRGLLMLSAGLSLDNLLVGFSLGLGGISPLALAGTIMVCSVAAAAIGLQIGHRVQKNYDLIGALVSGTLLIGLGIAIMAGWL</sequence>
<protein>
    <recommendedName>
        <fullName evidence="8">Manganese efflux pump MntP</fullName>
    </recommendedName>
</protein>
<accession>A0A845UZ40</accession>
<reference evidence="6 7" key="1">
    <citation type="submission" date="2020-02" db="EMBL/GenBank/DDBJ databases">
        <authorList>
            <person name="Zhang X.-Y."/>
        </authorList>
    </citation>
    <scope>NUCLEOTIDE SEQUENCE [LARGE SCALE GENOMIC DNA]</scope>
    <source>
        <strain evidence="6 7">C33</strain>
    </source>
</reference>
<dbReference type="PANTHER" id="PTHR35529:SF2">
    <property type="entry name" value="SPORULATION PROTEIN YTAF-RELATED"/>
    <property type="match status" value="1"/>
</dbReference>
<feature type="transmembrane region" description="Helical" evidence="5">
    <location>
        <begin position="35"/>
        <end position="55"/>
    </location>
</feature>
<evidence type="ECO:0000313" key="6">
    <source>
        <dbReference type="EMBL" id="NDY94336.1"/>
    </source>
</evidence>